<sequence>MVSCDFNDQVWLIRASGSDKETQTLINPLNGSIEERKIPEMEGQMCLAHFEEWLFLVSDVTDDCFLLNIYSLKKISLPSIDEESFQSLGLCTLTSSPTSPDCIIIFFGEEDNFLFFCHPGDKEWTELPVDLDVTHVKTMLKYKEKLYVVLLNSIEIIDIASLSTGVGTTHVKTISMDKPEHFFSFGIGRLGNLVESCGDIFFVRTCFPGPTQTVIDLDIFKFEETKTDWERVESIGDCAFFLDSHGKGGQSFHAQDARVDWNCVYQMLSCYDGKRLYKICLDNQTLSFKLLSEEAIQGQYYGFFNWLLPMRQPVLKPELCISSYTNACSTENLNSNEPSRLLFSKDGWALALQGYNQLCLLNPFTNDFLHLPILEYPYSYDGIAMSCAPNSLSCVVFALVGQPRGEFTKIIAWHYGQDEWYQMEFHNNCSFPVADNNPVFIDGEFYCLSRLGSLGVFNPKNNTWRILDKLSHIYSDLD</sequence>
<dbReference type="OrthoDB" id="679467at2759"/>
<dbReference type="PANTHER" id="PTHR40891">
    <property type="entry name" value="DUF295 DOMAIN-CONTAINING PROTEIN"/>
    <property type="match status" value="1"/>
</dbReference>
<protein>
    <submittedName>
        <fullName evidence="2">F-box/kelch-repeat protein</fullName>
    </submittedName>
</protein>
<evidence type="ECO:0000259" key="1">
    <source>
        <dbReference type="Pfam" id="PF03478"/>
    </source>
</evidence>
<dbReference type="InterPro" id="IPR005174">
    <property type="entry name" value="KIB1-4_b-propeller"/>
</dbReference>
<dbReference type="Proteomes" id="UP000623129">
    <property type="component" value="Unassembled WGS sequence"/>
</dbReference>
<feature type="domain" description="KIB1-4 beta-propeller" evidence="1">
    <location>
        <begin position="33"/>
        <end position="272"/>
    </location>
</feature>
<dbReference type="AlphaFoldDB" id="A0A833R613"/>
<dbReference type="SUPFAM" id="SSF50965">
    <property type="entry name" value="Galactose oxidase, central domain"/>
    <property type="match status" value="1"/>
</dbReference>
<dbReference type="Pfam" id="PF03478">
    <property type="entry name" value="Beta-prop_KIB1-4"/>
    <property type="match status" value="2"/>
</dbReference>
<proteinExistence type="predicted"/>
<feature type="domain" description="KIB1-4 beta-propeller" evidence="1">
    <location>
        <begin position="338"/>
        <end position="462"/>
    </location>
</feature>
<dbReference type="InterPro" id="IPR011043">
    <property type="entry name" value="Gal_Oxase/kelch_b-propeller"/>
</dbReference>
<comment type="caution">
    <text evidence="2">The sequence shown here is derived from an EMBL/GenBank/DDBJ whole genome shotgun (WGS) entry which is preliminary data.</text>
</comment>
<name>A0A833R613_9POAL</name>
<dbReference type="PANTHER" id="PTHR40891:SF1">
    <property type="entry name" value="DUF295 DOMAIN-CONTAINING PROTEIN"/>
    <property type="match status" value="1"/>
</dbReference>
<evidence type="ECO:0000313" key="3">
    <source>
        <dbReference type="Proteomes" id="UP000623129"/>
    </source>
</evidence>
<dbReference type="EMBL" id="SWLB01000014">
    <property type="protein sequence ID" value="KAF3330109.1"/>
    <property type="molecule type" value="Genomic_DNA"/>
</dbReference>
<evidence type="ECO:0000313" key="2">
    <source>
        <dbReference type="EMBL" id="KAF3330109.1"/>
    </source>
</evidence>
<keyword evidence="3" id="KW-1185">Reference proteome</keyword>
<gene>
    <name evidence="2" type="ORF">FCM35_KLT05440</name>
</gene>
<accession>A0A833R613</accession>
<organism evidence="2 3">
    <name type="scientific">Carex littledalei</name>
    <dbReference type="NCBI Taxonomy" id="544730"/>
    <lineage>
        <taxon>Eukaryota</taxon>
        <taxon>Viridiplantae</taxon>
        <taxon>Streptophyta</taxon>
        <taxon>Embryophyta</taxon>
        <taxon>Tracheophyta</taxon>
        <taxon>Spermatophyta</taxon>
        <taxon>Magnoliopsida</taxon>
        <taxon>Liliopsida</taxon>
        <taxon>Poales</taxon>
        <taxon>Cyperaceae</taxon>
        <taxon>Cyperoideae</taxon>
        <taxon>Cariceae</taxon>
        <taxon>Carex</taxon>
        <taxon>Carex subgen. Euthyceras</taxon>
    </lineage>
</organism>
<reference evidence="2" key="1">
    <citation type="submission" date="2020-01" db="EMBL/GenBank/DDBJ databases">
        <title>Genome sequence of Kobresia littledalei, the first chromosome-level genome in the family Cyperaceae.</title>
        <authorList>
            <person name="Qu G."/>
        </authorList>
    </citation>
    <scope>NUCLEOTIDE SEQUENCE</scope>
    <source>
        <strain evidence="2">C.B.Clarke</strain>
        <tissue evidence="2">Leaf</tissue>
    </source>
</reference>